<dbReference type="PANTHER" id="PTHR46250">
    <property type="entry name" value="MYB/SANT-LIKE DNA-BINDING DOMAIN PROTEIN-RELATED"/>
    <property type="match status" value="1"/>
</dbReference>
<gene>
    <name evidence="1" type="ORF">Sradi_4108200</name>
</gene>
<dbReference type="AlphaFoldDB" id="A0AAW2P0E3"/>
<evidence type="ECO:0008006" key="2">
    <source>
        <dbReference type="Google" id="ProtNLM"/>
    </source>
</evidence>
<reference evidence="1" key="1">
    <citation type="submission" date="2020-06" db="EMBL/GenBank/DDBJ databases">
        <authorList>
            <person name="Li T."/>
            <person name="Hu X."/>
            <person name="Zhang T."/>
            <person name="Song X."/>
            <person name="Zhang H."/>
            <person name="Dai N."/>
            <person name="Sheng W."/>
            <person name="Hou X."/>
            <person name="Wei L."/>
        </authorList>
    </citation>
    <scope>NUCLEOTIDE SEQUENCE</scope>
    <source>
        <strain evidence="1">G02</strain>
        <tissue evidence="1">Leaf</tissue>
    </source>
</reference>
<reference evidence="1" key="2">
    <citation type="journal article" date="2024" name="Plant">
        <title>Genomic evolution and insights into agronomic trait innovations of Sesamum species.</title>
        <authorList>
            <person name="Miao H."/>
            <person name="Wang L."/>
            <person name="Qu L."/>
            <person name="Liu H."/>
            <person name="Sun Y."/>
            <person name="Le M."/>
            <person name="Wang Q."/>
            <person name="Wei S."/>
            <person name="Zheng Y."/>
            <person name="Lin W."/>
            <person name="Duan Y."/>
            <person name="Cao H."/>
            <person name="Xiong S."/>
            <person name="Wang X."/>
            <person name="Wei L."/>
            <person name="Li C."/>
            <person name="Ma Q."/>
            <person name="Ju M."/>
            <person name="Zhao R."/>
            <person name="Li G."/>
            <person name="Mu C."/>
            <person name="Tian Q."/>
            <person name="Mei H."/>
            <person name="Zhang T."/>
            <person name="Gao T."/>
            <person name="Zhang H."/>
        </authorList>
    </citation>
    <scope>NUCLEOTIDE SEQUENCE</scope>
    <source>
        <strain evidence="1">G02</strain>
    </source>
</reference>
<comment type="caution">
    <text evidence="1">The sequence shown here is derived from an EMBL/GenBank/DDBJ whole genome shotgun (WGS) entry which is preliminary data.</text>
</comment>
<evidence type="ECO:0000313" key="1">
    <source>
        <dbReference type="EMBL" id="KAL0349590.1"/>
    </source>
</evidence>
<dbReference type="EMBL" id="JACGWJ010000018">
    <property type="protein sequence ID" value="KAL0349590.1"/>
    <property type="molecule type" value="Genomic_DNA"/>
</dbReference>
<sequence length="248" mass="28694">MQFIYVFAGWEGSAANNRVLRDIVHRPDGLRVLAGNYYLCNNGYENAKGFLTLYRGVRYHLREWDRGYREPQNQEELFNLKHSSGFPRKIDIRNVYLAQLEAHMAKNLPHGDIRAEPHITSKLHVWKKHYSILTTMMMKFGLGWDESRNMVTVEDDNAWDDYVKVVLNGPYGKGDVYRSWSFYTTWIEIFGKDSATEDCGANPYKDANDITIEELGGTQDCYVPIAEWNPNIGFVSLDEEPPSYGEFV</sequence>
<organism evidence="1">
    <name type="scientific">Sesamum radiatum</name>
    <name type="common">Black benniseed</name>
    <dbReference type="NCBI Taxonomy" id="300843"/>
    <lineage>
        <taxon>Eukaryota</taxon>
        <taxon>Viridiplantae</taxon>
        <taxon>Streptophyta</taxon>
        <taxon>Embryophyta</taxon>
        <taxon>Tracheophyta</taxon>
        <taxon>Spermatophyta</taxon>
        <taxon>Magnoliopsida</taxon>
        <taxon>eudicotyledons</taxon>
        <taxon>Gunneridae</taxon>
        <taxon>Pentapetalae</taxon>
        <taxon>asterids</taxon>
        <taxon>lamiids</taxon>
        <taxon>Lamiales</taxon>
        <taxon>Pedaliaceae</taxon>
        <taxon>Sesamum</taxon>
    </lineage>
</organism>
<proteinExistence type="predicted"/>
<accession>A0AAW2P0E3</accession>
<name>A0AAW2P0E3_SESRA</name>
<protein>
    <recommendedName>
        <fullName evidence="2">Myb/SANT-like domain-containing protein</fullName>
    </recommendedName>
</protein>